<reference evidence="5" key="1">
    <citation type="submission" date="2022-03" db="EMBL/GenBank/DDBJ databases">
        <title>Draft genome sequence of Aduncisulcus paluster, a free-living microaerophilic Fornicata.</title>
        <authorList>
            <person name="Yuyama I."/>
            <person name="Kume K."/>
            <person name="Tamura T."/>
            <person name="Inagaki Y."/>
            <person name="Hashimoto T."/>
        </authorList>
    </citation>
    <scope>NUCLEOTIDE SEQUENCE</scope>
    <source>
        <strain evidence="5">NY0171</strain>
    </source>
</reference>
<dbReference type="InterPro" id="IPR016039">
    <property type="entry name" value="Thiolase-like"/>
</dbReference>
<dbReference type="EMBL" id="BQXS01003480">
    <property type="protein sequence ID" value="GKT34362.1"/>
    <property type="molecule type" value="Genomic_DNA"/>
</dbReference>
<dbReference type="SUPFAM" id="SSF53901">
    <property type="entry name" value="Thiolase-like"/>
    <property type="match status" value="1"/>
</dbReference>
<feature type="domain" description="Thiolase N-terminal" evidence="4">
    <location>
        <begin position="3"/>
        <end position="52"/>
    </location>
</feature>
<keyword evidence="3" id="KW-0012">Acyltransferase</keyword>
<feature type="non-terminal residue" evidence="5">
    <location>
        <position position="52"/>
    </location>
</feature>
<keyword evidence="2" id="KW-0808">Transferase</keyword>
<proteinExistence type="inferred from homology"/>
<comment type="caution">
    <text evidence="5">The sequence shown here is derived from an EMBL/GenBank/DDBJ whole genome shotgun (WGS) entry which is preliminary data.</text>
</comment>
<dbReference type="Pfam" id="PF00108">
    <property type="entry name" value="Thiolase_N"/>
    <property type="match status" value="1"/>
</dbReference>
<dbReference type="PANTHER" id="PTHR18919">
    <property type="entry name" value="ACETYL-COA C-ACYLTRANSFERASE"/>
    <property type="match status" value="1"/>
</dbReference>
<protein>
    <submittedName>
        <fullName evidence="5">Thiolase family protein</fullName>
    </submittedName>
</protein>
<evidence type="ECO:0000259" key="4">
    <source>
        <dbReference type="Pfam" id="PF00108"/>
    </source>
</evidence>
<evidence type="ECO:0000313" key="6">
    <source>
        <dbReference type="Proteomes" id="UP001057375"/>
    </source>
</evidence>
<dbReference type="Gene3D" id="3.40.47.10">
    <property type="match status" value="1"/>
</dbReference>
<accession>A0ABQ5KPC6</accession>
<keyword evidence="6" id="KW-1185">Reference proteome</keyword>
<evidence type="ECO:0000256" key="1">
    <source>
        <dbReference type="ARBA" id="ARBA00010982"/>
    </source>
</evidence>
<dbReference type="Proteomes" id="UP001057375">
    <property type="component" value="Unassembled WGS sequence"/>
</dbReference>
<evidence type="ECO:0000256" key="3">
    <source>
        <dbReference type="ARBA" id="ARBA00023315"/>
    </source>
</evidence>
<dbReference type="PROSITE" id="PS00098">
    <property type="entry name" value="THIOLASE_1"/>
    <property type="match status" value="1"/>
</dbReference>
<dbReference type="InterPro" id="IPR020615">
    <property type="entry name" value="Thiolase_acyl_enz_int_AS"/>
</dbReference>
<name>A0ABQ5KPC6_9EUKA</name>
<comment type="similarity">
    <text evidence="1">Belongs to the thiolase-like superfamily. Thiolase family.</text>
</comment>
<evidence type="ECO:0000256" key="2">
    <source>
        <dbReference type="ARBA" id="ARBA00022679"/>
    </source>
</evidence>
<gene>
    <name evidence="5" type="ORF">ADUPG1_002806</name>
</gene>
<evidence type="ECO:0000313" key="5">
    <source>
        <dbReference type="EMBL" id="GKT34362.1"/>
    </source>
</evidence>
<dbReference type="InterPro" id="IPR020616">
    <property type="entry name" value="Thiolase_N"/>
</dbReference>
<sequence length="52" mass="5291">MGRQASLFGGMPESTVAYSLNMLCGSGMKAVMNAVSEIKAGNKNVIIAGGVE</sequence>
<dbReference type="PANTHER" id="PTHR18919:SF164">
    <property type="entry name" value="ACETYL-COA ACETYLTRANSFERASE"/>
    <property type="match status" value="1"/>
</dbReference>
<organism evidence="5 6">
    <name type="scientific">Aduncisulcus paluster</name>
    <dbReference type="NCBI Taxonomy" id="2918883"/>
    <lineage>
        <taxon>Eukaryota</taxon>
        <taxon>Metamonada</taxon>
        <taxon>Carpediemonas-like organisms</taxon>
        <taxon>Aduncisulcus</taxon>
    </lineage>
</organism>